<comment type="pathway">
    <text evidence="2 9">Cofactor biosynthesis; biotin biosynthesis; 7,8-diaminononanoate from 8-amino-7-oxononanoate (SAM route): step 1/1.</text>
</comment>
<sequence length="432" mass="47732">MKTDQKDRASAFWMPFTPIEAAANPLRVASGQGSWLVLEDGSRLLDGISSWWVNLHGHGRREIAEAIYHQALTLEQVIPAGLTHGPAEALAEGVLSHLPEALCRMFYSDDGSTAVEVALKMAVQYWWNQGETRRTRFLAFEGAYHGDTLGAMSVGDRSSGFSDPFRPLMFDVTYLPWPSTWDDDEDVELKEAAALKTLDEALENHGDTFAGLIMEPLIQGAGGMRFCRPEFLLGVQARMKAAGLLIIYDEVMTGFGRTGEWFSCVKAKTSPDIVCLSKGITGGFLPLGATVTTKKVQDAFLGDDPSRTFWHGHSYTANPLACAAGLASLELMEEEPFRKFENWHRELGEALKNHPRIRRFRAMGTIAAMELLSDGSGGYFDVSGPLLRKAFLDAGVLLRPLGNVIYILPPYCTTREELTLIYESILRVLSTF</sequence>
<dbReference type="InterPro" id="IPR015422">
    <property type="entry name" value="PyrdxlP-dep_Trfase_small"/>
</dbReference>
<dbReference type="PANTHER" id="PTHR42684">
    <property type="entry name" value="ADENOSYLMETHIONINE-8-AMINO-7-OXONONANOATE AMINOTRANSFERASE"/>
    <property type="match status" value="1"/>
</dbReference>
<keyword evidence="7 9" id="KW-0663">Pyridoxal phosphate</keyword>
<evidence type="ECO:0000256" key="3">
    <source>
        <dbReference type="ARBA" id="ARBA00022576"/>
    </source>
</evidence>
<keyword evidence="9" id="KW-0963">Cytoplasm</keyword>
<comment type="cofactor">
    <cofactor evidence="1 9">
        <name>pyridoxal 5'-phosphate</name>
        <dbReference type="ChEBI" id="CHEBI:597326"/>
    </cofactor>
</comment>
<dbReference type="InterPro" id="IPR005814">
    <property type="entry name" value="Aminotrans_3"/>
</dbReference>
<proteinExistence type="inferred from homology"/>
<evidence type="ECO:0000256" key="1">
    <source>
        <dbReference type="ARBA" id="ARBA00001933"/>
    </source>
</evidence>
<keyword evidence="3 9" id="KW-0032">Aminotransferase</keyword>
<evidence type="ECO:0000256" key="7">
    <source>
        <dbReference type="ARBA" id="ARBA00022898"/>
    </source>
</evidence>
<reference evidence="10 11" key="1">
    <citation type="submission" date="2022-11" db="EMBL/GenBank/DDBJ databases">
        <title>Desulfobotulus tamanensis H1 sp. nov. - anaerobic, alkaliphilic, sulphate reducing bacterium isolated from terrestrial mud volcano.</title>
        <authorList>
            <person name="Frolova A."/>
            <person name="Merkel A.Y."/>
            <person name="Slobodkin A.I."/>
        </authorList>
    </citation>
    <scope>NUCLEOTIDE SEQUENCE [LARGE SCALE GENOMIC DNA]</scope>
    <source>
        <strain evidence="10 11">H1</strain>
    </source>
</reference>
<accession>A0ABT3N9N6</accession>
<dbReference type="InterPro" id="IPR015421">
    <property type="entry name" value="PyrdxlP-dep_Trfase_major"/>
</dbReference>
<dbReference type="RefSeq" id="WP_265425098.1">
    <property type="nucleotide sequence ID" value="NZ_JAPFPW010000009.1"/>
</dbReference>
<dbReference type="NCBIfam" id="TIGR00508">
    <property type="entry name" value="bioA"/>
    <property type="match status" value="1"/>
</dbReference>
<dbReference type="InterPro" id="IPR049704">
    <property type="entry name" value="Aminotrans_3_PPA_site"/>
</dbReference>
<dbReference type="HAMAP" id="MF_00834">
    <property type="entry name" value="BioA"/>
    <property type="match status" value="1"/>
</dbReference>
<keyword evidence="4 9" id="KW-0808">Transferase</keyword>
<dbReference type="EC" id="2.6.1.62" evidence="9"/>
<dbReference type="Gene3D" id="3.40.640.10">
    <property type="entry name" value="Type I PLP-dependent aspartate aminotransferase-like (Major domain)"/>
    <property type="match status" value="1"/>
</dbReference>
<evidence type="ECO:0000256" key="5">
    <source>
        <dbReference type="ARBA" id="ARBA00022691"/>
    </source>
</evidence>
<evidence type="ECO:0000313" key="11">
    <source>
        <dbReference type="Proteomes" id="UP001209681"/>
    </source>
</evidence>
<dbReference type="EMBL" id="JAPFPW010000009">
    <property type="protein sequence ID" value="MCW7754179.1"/>
    <property type="molecule type" value="Genomic_DNA"/>
</dbReference>
<feature type="binding site" evidence="9">
    <location>
        <position position="144"/>
    </location>
    <ligand>
        <name>substrate</name>
    </ligand>
</feature>
<organism evidence="10 11">
    <name type="scientific">Desulfobotulus pelophilus</name>
    <dbReference type="NCBI Taxonomy" id="2823377"/>
    <lineage>
        <taxon>Bacteria</taxon>
        <taxon>Pseudomonadati</taxon>
        <taxon>Thermodesulfobacteriota</taxon>
        <taxon>Desulfobacteria</taxon>
        <taxon>Desulfobacterales</taxon>
        <taxon>Desulfobacteraceae</taxon>
        <taxon>Desulfobotulus</taxon>
    </lineage>
</organism>
<feature type="binding site" evidence="9">
    <location>
        <begin position="111"/>
        <end position="112"/>
    </location>
    <ligand>
        <name>pyridoxal 5'-phosphate</name>
        <dbReference type="ChEBI" id="CHEBI:597326"/>
    </ligand>
</feature>
<comment type="subunit">
    <text evidence="9">Homodimer.</text>
</comment>
<name>A0ABT3N9N6_9BACT</name>
<dbReference type="PROSITE" id="PS00600">
    <property type="entry name" value="AA_TRANSFER_CLASS_3"/>
    <property type="match status" value="1"/>
</dbReference>
<feature type="binding site" evidence="9">
    <location>
        <position position="278"/>
    </location>
    <ligand>
        <name>substrate</name>
    </ligand>
</feature>
<evidence type="ECO:0000256" key="8">
    <source>
        <dbReference type="ARBA" id="ARBA00048449"/>
    </source>
</evidence>
<comment type="function">
    <text evidence="9">Catalyzes the transfer of the alpha-amino group from S-adenosyl-L-methionine (SAM) to 7-keto-8-aminopelargonic acid (KAPA) to form 7,8-diaminopelargonic acid (DAPA). It is the only aminotransferase known to utilize SAM as an amino donor.</text>
</comment>
<comment type="subcellular location">
    <subcellularLocation>
        <location evidence="9">Cytoplasm</location>
    </subcellularLocation>
</comment>
<feature type="binding site" evidence="9">
    <location>
        <position position="51"/>
    </location>
    <ligand>
        <name>substrate</name>
    </ligand>
</feature>
<dbReference type="GO" id="GO:0004015">
    <property type="term" value="F:adenosylmethionine-8-amino-7-oxononanoate transaminase activity"/>
    <property type="evidence" value="ECO:0007669"/>
    <property type="project" value="UniProtKB-EC"/>
</dbReference>
<dbReference type="Pfam" id="PF00202">
    <property type="entry name" value="Aminotran_3"/>
    <property type="match status" value="1"/>
</dbReference>
<dbReference type="CDD" id="cd00610">
    <property type="entry name" value="OAT_like"/>
    <property type="match status" value="1"/>
</dbReference>
<feature type="site" description="Participates in the substrate recognition with KAPA and in a stacking interaction with the adenine ring of SAM" evidence="9">
    <location>
        <position position="16"/>
    </location>
</feature>
<comment type="similarity">
    <text evidence="9">Belongs to the class-III pyridoxal-phosphate-dependent aminotransferase family. BioA subfamily.</text>
</comment>
<dbReference type="InterPro" id="IPR015424">
    <property type="entry name" value="PyrdxlP-dep_Trfase"/>
</dbReference>
<evidence type="ECO:0000313" key="10">
    <source>
        <dbReference type="EMBL" id="MCW7754179.1"/>
    </source>
</evidence>
<feature type="binding site" evidence="9">
    <location>
        <position position="312"/>
    </location>
    <ligand>
        <name>substrate</name>
    </ligand>
</feature>
<feature type="modified residue" description="N6-(pyridoxal phosphate)lysine" evidence="9">
    <location>
        <position position="278"/>
    </location>
</feature>
<protein>
    <recommendedName>
        <fullName evidence="9">Adenosylmethionine-8-amino-7-oxononanoate aminotransferase</fullName>
        <ecNumber evidence="9">2.6.1.62</ecNumber>
    </recommendedName>
    <alternativeName>
        <fullName evidence="9">7,8-diamino-pelargonic acid aminotransferase</fullName>
        <shortName evidence="9">DAPA AT</shortName>
        <shortName evidence="9">DAPA aminotransferase</shortName>
    </alternativeName>
    <alternativeName>
        <fullName evidence="9">7,8-diaminononanoate synthase</fullName>
        <shortName evidence="9">DANS</shortName>
    </alternativeName>
    <alternativeName>
        <fullName evidence="9">Diaminopelargonic acid synthase</fullName>
    </alternativeName>
</protein>
<comment type="catalytic activity">
    <reaction evidence="8 9">
        <text>(8S)-8-amino-7-oxononanoate + S-adenosyl-L-methionine = S-adenosyl-4-methylsulfanyl-2-oxobutanoate + (7R,8S)-7,8-diammoniononanoate</text>
        <dbReference type="Rhea" id="RHEA:16861"/>
        <dbReference type="ChEBI" id="CHEBI:16490"/>
        <dbReference type="ChEBI" id="CHEBI:59789"/>
        <dbReference type="ChEBI" id="CHEBI:149468"/>
        <dbReference type="ChEBI" id="CHEBI:149469"/>
        <dbReference type="EC" id="2.6.1.62"/>
    </reaction>
</comment>
<dbReference type="PANTHER" id="PTHR42684:SF3">
    <property type="entry name" value="ADENOSYLMETHIONINE-8-AMINO-7-OXONONANOATE AMINOTRANSFERASE"/>
    <property type="match status" value="1"/>
</dbReference>
<comment type="caution">
    <text evidence="10">The sequence shown here is derived from an EMBL/GenBank/DDBJ whole genome shotgun (WGS) entry which is preliminary data.</text>
</comment>
<evidence type="ECO:0000256" key="4">
    <source>
        <dbReference type="ARBA" id="ARBA00022679"/>
    </source>
</evidence>
<evidence type="ECO:0000256" key="2">
    <source>
        <dbReference type="ARBA" id="ARBA00005063"/>
    </source>
</evidence>
<feature type="binding site" evidence="9">
    <location>
        <position position="249"/>
    </location>
    <ligand>
        <name>pyridoxal 5'-phosphate</name>
        <dbReference type="ChEBI" id="CHEBI:597326"/>
    </ligand>
</feature>
<keyword evidence="5 9" id="KW-0949">S-adenosyl-L-methionine</keyword>
<evidence type="ECO:0000256" key="9">
    <source>
        <dbReference type="HAMAP-Rule" id="MF_00834"/>
    </source>
</evidence>
<dbReference type="InterPro" id="IPR005815">
    <property type="entry name" value="BioA"/>
</dbReference>
<evidence type="ECO:0000256" key="6">
    <source>
        <dbReference type="ARBA" id="ARBA00022756"/>
    </source>
</evidence>
<keyword evidence="11" id="KW-1185">Reference proteome</keyword>
<gene>
    <name evidence="9 10" type="primary">bioA</name>
    <name evidence="10" type="ORF">OOT00_09275</name>
</gene>
<dbReference type="SUPFAM" id="SSF53383">
    <property type="entry name" value="PLP-dependent transferases"/>
    <property type="match status" value="1"/>
</dbReference>
<keyword evidence="6 9" id="KW-0093">Biotin biosynthesis</keyword>
<dbReference type="Proteomes" id="UP001209681">
    <property type="component" value="Unassembled WGS sequence"/>
</dbReference>
<feature type="binding site" evidence="9">
    <location>
        <position position="399"/>
    </location>
    <ligand>
        <name>substrate</name>
    </ligand>
</feature>
<dbReference type="Gene3D" id="3.90.1150.10">
    <property type="entry name" value="Aspartate Aminotransferase, domain 1"/>
    <property type="match status" value="1"/>
</dbReference>
<feature type="binding site" evidence="9">
    <location>
        <begin position="313"/>
        <end position="314"/>
    </location>
    <ligand>
        <name>pyridoxal 5'-phosphate</name>
        <dbReference type="ChEBI" id="CHEBI:597326"/>
    </ligand>
</feature>